<name>A0ABU3P1X6_9FIRM</name>
<evidence type="ECO:0000313" key="4">
    <source>
        <dbReference type="Proteomes" id="UP001254848"/>
    </source>
</evidence>
<evidence type="ECO:0000256" key="1">
    <source>
        <dbReference type="SAM" id="SignalP"/>
    </source>
</evidence>
<accession>A0ABU3P1X6</accession>
<gene>
    <name evidence="3" type="ORF">Q4T40_17495</name>
</gene>
<dbReference type="EMBL" id="JAUOZS010000001">
    <property type="protein sequence ID" value="MDT8903034.1"/>
    <property type="molecule type" value="Genomic_DNA"/>
</dbReference>
<keyword evidence="1" id="KW-0732">Signal</keyword>
<keyword evidence="4" id="KW-1185">Reference proteome</keyword>
<sequence>MKVRLQTLAVLGLVFAVVFALAGSASAAGLSGAQYEQPLLITSVGQSADGQMVRVLAQRGGLNFTYDSLAGADAVSGYKTAVLVVGGSSKGLGAAGINPDQEEQRVQALIGAAKSAGIAIVVMHVGGEARRGDLTDRFIRAAAPKADYMIVVADGNQDNVFGQIAGDSIPVDYPGTVGEAGGFLKAAFK</sequence>
<evidence type="ECO:0000313" key="3">
    <source>
        <dbReference type="EMBL" id="MDT8903034.1"/>
    </source>
</evidence>
<dbReference type="InterPro" id="IPR046272">
    <property type="entry name" value="DUF6305"/>
</dbReference>
<feature type="signal peptide" evidence="1">
    <location>
        <begin position="1"/>
        <end position="27"/>
    </location>
</feature>
<dbReference type="Proteomes" id="UP001254848">
    <property type="component" value="Unassembled WGS sequence"/>
</dbReference>
<proteinExistence type="predicted"/>
<feature type="domain" description="DUF6305" evidence="2">
    <location>
        <begin position="36"/>
        <end position="188"/>
    </location>
</feature>
<dbReference type="RefSeq" id="WP_413781496.1">
    <property type="nucleotide sequence ID" value="NZ_JAUOZS010000001.1"/>
</dbReference>
<reference evidence="3 4" key="1">
    <citation type="submission" date="2023-07" db="EMBL/GenBank/DDBJ databases">
        <title>The novel representative of Negativicutes class, Anaeroselena agilis gen. nov. sp. nov.</title>
        <authorList>
            <person name="Prokofeva M.I."/>
            <person name="Elcheninov A.G."/>
            <person name="Klyukina A."/>
            <person name="Kublanov I.V."/>
            <person name="Frolov E.N."/>
            <person name="Podosokorskaya O.A."/>
        </authorList>
    </citation>
    <scope>NUCLEOTIDE SEQUENCE [LARGE SCALE GENOMIC DNA]</scope>
    <source>
        <strain evidence="3 4">4137-cl</strain>
    </source>
</reference>
<protein>
    <submittedName>
        <fullName evidence="3">DUF6305 family protein</fullName>
    </submittedName>
</protein>
<organism evidence="3 4">
    <name type="scientific">Anaeroselena agilis</name>
    <dbReference type="NCBI Taxonomy" id="3063788"/>
    <lineage>
        <taxon>Bacteria</taxon>
        <taxon>Bacillati</taxon>
        <taxon>Bacillota</taxon>
        <taxon>Negativicutes</taxon>
        <taxon>Acetonemataceae</taxon>
        <taxon>Anaeroselena</taxon>
    </lineage>
</organism>
<evidence type="ECO:0000259" key="2">
    <source>
        <dbReference type="Pfam" id="PF19823"/>
    </source>
</evidence>
<comment type="caution">
    <text evidence="3">The sequence shown here is derived from an EMBL/GenBank/DDBJ whole genome shotgun (WGS) entry which is preliminary data.</text>
</comment>
<dbReference type="Pfam" id="PF19823">
    <property type="entry name" value="DUF6305"/>
    <property type="match status" value="1"/>
</dbReference>
<feature type="chain" id="PRO_5046000459" evidence="1">
    <location>
        <begin position="28"/>
        <end position="189"/>
    </location>
</feature>